<keyword evidence="1" id="KW-0732">Signal</keyword>
<dbReference type="OrthoDB" id="9805159at2"/>
<evidence type="ECO:0000256" key="1">
    <source>
        <dbReference type="SAM" id="SignalP"/>
    </source>
</evidence>
<name>A0A5R8WI75_9BACT</name>
<feature type="chain" id="PRO_5024411973" description="Alpha-amylase" evidence="1">
    <location>
        <begin position="27"/>
        <end position="85"/>
    </location>
</feature>
<accession>A0A5R8WI75</accession>
<organism evidence="2 3">
    <name type="scientific">Hymenobacter jeollabukensis</name>
    <dbReference type="NCBI Taxonomy" id="2025313"/>
    <lineage>
        <taxon>Bacteria</taxon>
        <taxon>Pseudomonadati</taxon>
        <taxon>Bacteroidota</taxon>
        <taxon>Cytophagia</taxon>
        <taxon>Cytophagales</taxon>
        <taxon>Hymenobacteraceae</taxon>
        <taxon>Hymenobacter</taxon>
    </lineage>
</organism>
<dbReference type="Proteomes" id="UP000305517">
    <property type="component" value="Unassembled WGS sequence"/>
</dbReference>
<dbReference type="SUPFAM" id="SSF51445">
    <property type="entry name" value="(Trans)glycosidases"/>
    <property type="match status" value="1"/>
</dbReference>
<evidence type="ECO:0000313" key="3">
    <source>
        <dbReference type="Proteomes" id="UP000305517"/>
    </source>
</evidence>
<proteinExistence type="predicted"/>
<comment type="caution">
    <text evidence="2">The sequence shown here is derived from an EMBL/GenBank/DDBJ whole genome shotgun (WGS) entry which is preliminary data.</text>
</comment>
<gene>
    <name evidence="2" type="ORF">FDY95_25240</name>
</gene>
<protein>
    <recommendedName>
        <fullName evidence="4">Alpha-amylase</fullName>
    </recommendedName>
</protein>
<keyword evidence="3" id="KW-1185">Reference proteome</keyword>
<feature type="signal peptide" evidence="1">
    <location>
        <begin position="1"/>
        <end position="26"/>
    </location>
</feature>
<evidence type="ECO:0008006" key="4">
    <source>
        <dbReference type="Google" id="ProtNLM"/>
    </source>
</evidence>
<sequence length="85" mass="9304">MFRTHPAIPRLLLGAIVAAASLTATAQPTLKGSQLPPAWAKDVVWYQIFVERFSNGNPKNDPTPATMAPSFLAPPGWRITPWVHN</sequence>
<dbReference type="RefSeq" id="WP_138082405.1">
    <property type="nucleotide sequence ID" value="NZ_VAJM01000020.1"/>
</dbReference>
<dbReference type="Gene3D" id="3.20.20.80">
    <property type="entry name" value="Glycosidases"/>
    <property type="match status" value="1"/>
</dbReference>
<dbReference type="EMBL" id="VAJM01000020">
    <property type="protein sequence ID" value="TLM87951.1"/>
    <property type="molecule type" value="Genomic_DNA"/>
</dbReference>
<evidence type="ECO:0000313" key="2">
    <source>
        <dbReference type="EMBL" id="TLM87951.1"/>
    </source>
</evidence>
<reference evidence="2 3" key="1">
    <citation type="submission" date="2019-05" db="EMBL/GenBank/DDBJ databases">
        <title>Hymenobacter edaphi sp. nov., isolated from abandoned arsenic-contaminated farmland soil.</title>
        <authorList>
            <person name="Nie L."/>
        </authorList>
    </citation>
    <scope>NUCLEOTIDE SEQUENCE [LARGE SCALE GENOMIC DNA]</scope>
    <source>
        <strain evidence="2 3">1-3-3-8</strain>
    </source>
</reference>
<dbReference type="AlphaFoldDB" id="A0A5R8WI75"/>
<dbReference type="InterPro" id="IPR017853">
    <property type="entry name" value="GH"/>
</dbReference>